<dbReference type="SUPFAM" id="SSF50978">
    <property type="entry name" value="WD40 repeat-like"/>
    <property type="match status" value="1"/>
</dbReference>
<keyword evidence="3" id="KW-0539">Nucleus</keyword>
<accession>A0AAD4IDS4</accession>
<dbReference type="InterPro" id="IPR015943">
    <property type="entry name" value="WD40/YVTN_repeat-like_dom_sf"/>
</dbReference>
<comment type="caution">
    <text evidence="5">The sequence shown here is derived from an EMBL/GenBank/DDBJ whole genome shotgun (WGS) entry which is preliminary data.</text>
</comment>
<dbReference type="InterPro" id="IPR036322">
    <property type="entry name" value="WD40_repeat_dom_sf"/>
</dbReference>
<dbReference type="PANTHER" id="PTHR15052:SF2">
    <property type="entry name" value="GENERAL TRANSCRIPTION FACTOR 3C POLYPEPTIDE 2"/>
    <property type="match status" value="1"/>
</dbReference>
<keyword evidence="6" id="KW-1185">Reference proteome</keyword>
<dbReference type="GO" id="GO:0005634">
    <property type="term" value="C:nucleus"/>
    <property type="evidence" value="ECO:0007669"/>
    <property type="project" value="UniProtKB-SubCell"/>
</dbReference>
<keyword evidence="2" id="KW-0804">Transcription</keyword>
<evidence type="ECO:0000256" key="1">
    <source>
        <dbReference type="ARBA" id="ARBA00004123"/>
    </source>
</evidence>
<dbReference type="Gene3D" id="2.130.10.10">
    <property type="entry name" value="YVTN repeat-like/Quinoprotein amine dehydrogenase"/>
    <property type="match status" value="1"/>
</dbReference>
<dbReference type="Proteomes" id="UP001199106">
    <property type="component" value="Unassembled WGS sequence"/>
</dbReference>
<dbReference type="GO" id="GO:0006383">
    <property type="term" value="P:transcription by RNA polymerase III"/>
    <property type="evidence" value="ECO:0007669"/>
    <property type="project" value="TreeGrafter"/>
</dbReference>
<proteinExistence type="predicted"/>
<feature type="region of interest" description="Disordered" evidence="4">
    <location>
        <begin position="789"/>
        <end position="826"/>
    </location>
</feature>
<dbReference type="AlphaFoldDB" id="A0AAD4IDS4"/>
<gene>
    <name evidence="5" type="ORF">G6011_11439</name>
</gene>
<feature type="compositionally biased region" description="Acidic residues" evidence="4">
    <location>
        <begin position="179"/>
        <end position="212"/>
    </location>
</feature>
<feature type="region of interest" description="Disordered" evidence="4">
    <location>
        <begin position="106"/>
        <end position="235"/>
    </location>
</feature>
<evidence type="ECO:0000256" key="2">
    <source>
        <dbReference type="ARBA" id="ARBA00023163"/>
    </source>
</evidence>
<evidence type="ECO:0008006" key="7">
    <source>
        <dbReference type="Google" id="ProtNLM"/>
    </source>
</evidence>
<feature type="compositionally biased region" description="Acidic residues" evidence="4">
    <location>
        <begin position="142"/>
        <end position="152"/>
    </location>
</feature>
<evidence type="ECO:0000256" key="3">
    <source>
        <dbReference type="ARBA" id="ARBA00023242"/>
    </source>
</evidence>
<dbReference type="EMBL" id="JAANER010000003">
    <property type="protein sequence ID" value="KAG9192705.1"/>
    <property type="molecule type" value="Genomic_DNA"/>
</dbReference>
<dbReference type="GO" id="GO:0000127">
    <property type="term" value="C:transcription factor TFIIIC complex"/>
    <property type="evidence" value="ECO:0007669"/>
    <property type="project" value="TreeGrafter"/>
</dbReference>
<reference evidence="5" key="1">
    <citation type="submission" date="2021-07" db="EMBL/GenBank/DDBJ databases">
        <title>Genome Resource of American Ginseng Black Spot Pathogen Alternaria panax.</title>
        <authorList>
            <person name="Qiu C."/>
            <person name="Wang W."/>
            <person name="Liu Z."/>
        </authorList>
    </citation>
    <scope>NUCLEOTIDE SEQUENCE</scope>
    <source>
        <strain evidence="5">BNCC115425</strain>
    </source>
</reference>
<dbReference type="PANTHER" id="PTHR15052">
    <property type="entry name" value="RNA POLYMERASE III TRANSCRIPTION INITIATION FACTOR COMPLEX SUBUNIT"/>
    <property type="match status" value="1"/>
</dbReference>
<organism evidence="5 6">
    <name type="scientific">Alternaria panax</name>
    <dbReference type="NCBI Taxonomy" id="48097"/>
    <lineage>
        <taxon>Eukaryota</taxon>
        <taxon>Fungi</taxon>
        <taxon>Dikarya</taxon>
        <taxon>Ascomycota</taxon>
        <taxon>Pezizomycotina</taxon>
        <taxon>Dothideomycetes</taxon>
        <taxon>Pleosporomycetidae</taxon>
        <taxon>Pleosporales</taxon>
        <taxon>Pleosporineae</taxon>
        <taxon>Pleosporaceae</taxon>
        <taxon>Alternaria</taxon>
        <taxon>Alternaria sect. Panax</taxon>
    </lineage>
</organism>
<name>A0AAD4IDS4_9PLEO</name>
<protein>
    <recommendedName>
        <fullName evidence="7">Transcription factor TFIIIC complex subunit Tfc6</fullName>
    </recommendedName>
</protein>
<comment type="subcellular location">
    <subcellularLocation>
        <location evidence="1">Nucleus</location>
    </subcellularLocation>
</comment>
<dbReference type="InterPro" id="IPR052416">
    <property type="entry name" value="GTF3C_component"/>
</dbReference>
<evidence type="ECO:0000313" key="5">
    <source>
        <dbReference type="EMBL" id="KAG9192705.1"/>
    </source>
</evidence>
<sequence length="903" mass="99274">MFTPPGITKNYVVDGVGLSPRYRRTRVDKARDYARLAYRILDGETYEVVAESAIPPGPLGSPSMPPVLGVVGQMEAIAAHENALATGSGPATDAYNALQVHHGDAFVDSGGDAGNSLDEPADRSSPRQSRSKQLKSYRVEEEYSFLDEEEDGSAPSGTQTPAFQGGDDDDSDNFMPDAQEGEPEYDEDEELAEEDEDVSEEEEEEDYSDDDSTGPPRRNARGLKAVRAAPTTPAVRRTKRLADNIPSPVTFAKGSGVKVRNIDADNQLRTRGIPDFDKIGGHEPRLKNLFGPDAAHLKPVLASRDYWFPQETFPIRSFAKVNSDDAEVGSLRRSFFEVSGAREKESEALRTWYTGTGKSAFATAQTTRILTADEAKAYMTTPGPETLNVLAGPVSTPQVNTLAKGSYMNIAKPFPESRDRRGWLFNFGSWIQDAQWATNENSNIQYLAVAAEQKPTSGDLPKPMEQPKAPAFNPTEPFPACVQIWAFQAEEEGFLDAKTEPRLELVVCTNWGAPKQLRWCPIAAIDKTQSSDGQERTHIGILAGLWSDGRVRVLDLSVPISEPGIHTPTYLHFTRAAFEVSFPQTIPSCIHWLSGTTLAVATAAGTVGIWSLTRPGTLKTPEANHHDPRPWFYQQLADTYILTISSGWPSNPQFLSMSTADGFARLVDLRSPTADTVVSIRGRTLCLAQAWHEHTQSFVMPDEHYILRHTPIRRYYHNLYSMRLENSITRVATSPVHPGVLVGGTDGDVQTSNPIMRITNYKIMPWQQKWFVHEWRGPMERMLVKPTDGDVAMAEGGPVEQPDNGSTSEPQAEESTDESKKVPRDILSQPLVRITEGYKAGQTGIAHSSASTRKGIPDVGRSISIFEEQTAITALAWNPNLKFGTWAVAGMGSGLLRVEDVSI</sequence>
<evidence type="ECO:0000256" key="4">
    <source>
        <dbReference type="SAM" id="MobiDB-lite"/>
    </source>
</evidence>
<evidence type="ECO:0000313" key="6">
    <source>
        <dbReference type="Proteomes" id="UP001199106"/>
    </source>
</evidence>